<dbReference type="InterPro" id="IPR006665">
    <property type="entry name" value="OmpA-like"/>
</dbReference>
<evidence type="ECO:0000256" key="2">
    <source>
        <dbReference type="ARBA" id="ARBA00022448"/>
    </source>
</evidence>
<dbReference type="Gene3D" id="2.40.160.20">
    <property type="match status" value="1"/>
</dbReference>
<dbReference type="CDD" id="cd07185">
    <property type="entry name" value="OmpA_C-like"/>
    <property type="match status" value="1"/>
</dbReference>
<dbReference type="Gene3D" id="3.30.1330.60">
    <property type="entry name" value="OmpA-like domain"/>
    <property type="match status" value="1"/>
</dbReference>
<evidence type="ECO:0000256" key="4">
    <source>
        <dbReference type="ARBA" id="ARBA00022692"/>
    </source>
</evidence>
<evidence type="ECO:0000256" key="9">
    <source>
        <dbReference type="ARBA" id="ARBA00023237"/>
    </source>
</evidence>
<gene>
    <name evidence="13" type="ORF">BA896_000750</name>
</gene>
<keyword evidence="9" id="KW-0998">Cell outer membrane</keyword>
<dbReference type="SUPFAM" id="SSF103088">
    <property type="entry name" value="OmpA-like"/>
    <property type="match status" value="1"/>
</dbReference>
<evidence type="ECO:0000256" key="11">
    <source>
        <dbReference type="SAM" id="SignalP"/>
    </source>
</evidence>
<evidence type="ECO:0000256" key="7">
    <source>
        <dbReference type="ARBA" id="ARBA00023114"/>
    </source>
</evidence>
<keyword evidence="2" id="KW-0813">Transport</keyword>
<comment type="caution">
    <text evidence="13">The sequence shown here is derived from an EMBL/GenBank/DDBJ whole genome shotgun (WGS) entry which is preliminary data.</text>
</comment>
<dbReference type="Pfam" id="PF13505">
    <property type="entry name" value="OMP_b-brl"/>
    <property type="match status" value="1"/>
</dbReference>
<sequence length="342" mass="37225">MTNQKKIAVAAAVLCSALGAQAQEINPSWYIQPSINALKPDSDFATDKTGYGAGLRFGKPVSPDWDIQLGTTYARAKDGAQRYEQNTLGVDGLYMFSRQAFRPFLLVGAGMQRDKDTSFAFGERSKSSPYASVGLGFQSSINDQLSLQADVRNVHGFLRGNTFDPSSKSNNYYVTVGLNFAFDKPPAPPPPPPPPPIVREQVVVAVPPPPPPPPPRFEKMTMAATELFAFDSDKLGPTQTKLDEIASMLNAAPDVTNVVISGYADRIGAPKYNLKLSQQRADAVKQYLLAHGVAANRLTAEGKGSTNPVVTCDNKKRADLIKCLEPNRRVEVEQITIERRVQ</sequence>
<keyword evidence="7" id="KW-0626">Porin</keyword>
<comment type="subcellular location">
    <subcellularLocation>
        <location evidence="1">Cell outer membrane</location>
        <topology evidence="1">Multi-pass membrane protein</topology>
    </subcellularLocation>
</comment>
<keyword evidence="4" id="KW-0812">Transmembrane</keyword>
<keyword evidence="13" id="KW-0282">Flagellum</keyword>
<dbReference type="PANTHER" id="PTHR30329:SF21">
    <property type="entry name" value="LIPOPROTEIN YIAD-RELATED"/>
    <property type="match status" value="1"/>
</dbReference>
<evidence type="ECO:0000256" key="8">
    <source>
        <dbReference type="ARBA" id="ARBA00023136"/>
    </source>
</evidence>
<reference evidence="13 14" key="1">
    <citation type="submission" date="2016-10" db="EMBL/GenBank/DDBJ databases">
        <title>Updated version of Genome Assembly of Janthinobacterium lividum ERGS5:01.</title>
        <authorList>
            <person name="Kumar R."/>
            <person name="Acharya V."/>
            <person name="Singh D."/>
        </authorList>
    </citation>
    <scope>NUCLEOTIDE SEQUENCE [LARGE SCALE GENOMIC DNA]</scope>
    <source>
        <strain evidence="13 14">ERGS5:01</strain>
    </source>
</reference>
<evidence type="ECO:0000256" key="6">
    <source>
        <dbReference type="ARBA" id="ARBA00023065"/>
    </source>
</evidence>
<evidence type="ECO:0000256" key="5">
    <source>
        <dbReference type="ARBA" id="ARBA00022729"/>
    </source>
</evidence>
<dbReference type="InterPro" id="IPR050330">
    <property type="entry name" value="Bact_OuterMem_StrucFunc"/>
</dbReference>
<evidence type="ECO:0000256" key="10">
    <source>
        <dbReference type="PROSITE-ProRule" id="PRU00473"/>
    </source>
</evidence>
<dbReference type="Proteomes" id="UP000092634">
    <property type="component" value="Unassembled WGS sequence"/>
</dbReference>
<dbReference type="GO" id="GO:0006811">
    <property type="term" value="P:monoatomic ion transport"/>
    <property type="evidence" value="ECO:0007669"/>
    <property type="project" value="UniProtKB-KW"/>
</dbReference>
<accession>A0A1E8PNF6</accession>
<evidence type="ECO:0000256" key="3">
    <source>
        <dbReference type="ARBA" id="ARBA00022452"/>
    </source>
</evidence>
<keyword evidence="6" id="KW-0406">Ion transport</keyword>
<dbReference type="EMBL" id="MAQB02000001">
    <property type="protein sequence ID" value="OFJ47751.1"/>
    <property type="molecule type" value="Genomic_DNA"/>
</dbReference>
<feature type="signal peptide" evidence="11">
    <location>
        <begin position="1"/>
        <end position="22"/>
    </location>
</feature>
<dbReference type="InterPro" id="IPR011250">
    <property type="entry name" value="OMP/PagP_B-barrel"/>
</dbReference>
<name>A0A1E8PNF6_9BURK</name>
<dbReference type="AlphaFoldDB" id="A0A1E8PNF6"/>
<dbReference type="InterPro" id="IPR006664">
    <property type="entry name" value="OMP_bac"/>
</dbReference>
<organism evidence="13 14">
    <name type="scientific">Janthinobacterium lividum</name>
    <dbReference type="NCBI Taxonomy" id="29581"/>
    <lineage>
        <taxon>Bacteria</taxon>
        <taxon>Pseudomonadati</taxon>
        <taxon>Pseudomonadota</taxon>
        <taxon>Betaproteobacteria</taxon>
        <taxon>Burkholderiales</taxon>
        <taxon>Oxalobacteraceae</taxon>
        <taxon>Janthinobacterium</taxon>
    </lineage>
</organism>
<keyword evidence="13" id="KW-0969">Cilium</keyword>
<keyword evidence="13" id="KW-0966">Cell projection</keyword>
<dbReference type="GO" id="GO:0015288">
    <property type="term" value="F:porin activity"/>
    <property type="evidence" value="ECO:0007669"/>
    <property type="project" value="UniProtKB-KW"/>
</dbReference>
<dbReference type="GO" id="GO:0009279">
    <property type="term" value="C:cell outer membrane"/>
    <property type="evidence" value="ECO:0007669"/>
    <property type="project" value="UniProtKB-SubCell"/>
</dbReference>
<keyword evidence="5 11" id="KW-0732">Signal</keyword>
<dbReference type="InterPro" id="IPR036737">
    <property type="entry name" value="OmpA-like_sf"/>
</dbReference>
<keyword evidence="3" id="KW-1134">Transmembrane beta strand</keyword>
<proteinExistence type="predicted"/>
<dbReference type="SUPFAM" id="SSF56925">
    <property type="entry name" value="OMPA-like"/>
    <property type="match status" value="1"/>
</dbReference>
<feature type="chain" id="PRO_5009214510" evidence="11">
    <location>
        <begin position="23"/>
        <end position="342"/>
    </location>
</feature>
<evidence type="ECO:0000256" key="1">
    <source>
        <dbReference type="ARBA" id="ARBA00004571"/>
    </source>
</evidence>
<dbReference type="InterPro" id="IPR027385">
    <property type="entry name" value="Beta-barrel_OMP"/>
</dbReference>
<evidence type="ECO:0000313" key="14">
    <source>
        <dbReference type="Proteomes" id="UP000092634"/>
    </source>
</evidence>
<keyword evidence="8 10" id="KW-0472">Membrane</keyword>
<dbReference type="PRINTS" id="PR01021">
    <property type="entry name" value="OMPADOMAIN"/>
</dbReference>
<dbReference type="PROSITE" id="PS51123">
    <property type="entry name" value="OMPA_2"/>
    <property type="match status" value="1"/>
</dbReference>
<protein>
    <submittedName>
        <fullName evidence="13">Flagellar motor protein MotB</fullName>
    </submittedName>
</protein>
<dbReference type="GO" id="GO:0046930">
    <property type="term" value="C:pore complex"/>
    <property type="evidence" value="ECO:0007669"/>
    <property type="project" value="UniProtKB-KW"/>
</dbReference>
<dbReference type="Pfam" id="PF00691">
    <property type="entry name" value="OmpA"/>
    <property type="match status" value="1"/>
</dbReference>
<evidence type="ECO:0000259" key="12">
    <source>
        <dbReference type="PROSITE" id="PS51123"/>
    </source>
</evidence>
<dbReference type="PANTHER" id="PTHR30329">
    <property type="entry name" value="STATOR ELEMENT OF FLAGELLAR MOTOR COMPLEX"/>
    <property type="match status" value="1"/>
</dbReference>
<evidence type="ECO:0000313" key="13">
    <source>
        <dbReference type="EMBL" id="OFJ47751.1"/>
    </source>
</evidence>
<feature type="domain" description="OmpA-like" evidence="12">
    <location>
        <begin position="215"/>
        <end position="338"/>
    </location>
</feature>